<feature type="signal peptide" evidence="1">
    <location>
        <begin position="1"/>
        <end position="27"/>
    </location>
</feature>
<organism evidence="2 3">
    <name type="scientific">Phialophora macrospora</name>
    <dbReference type="NCBI Taxonomy" id="1851006"/>
    <lineage>
        <taxon>Eukaryota</taxon>
        <taxon>Fungi</taxon>
        <taxon>Dikarya</taxon>
        <taxon>Ascomycota</taxon>
        <taxon>Pezizomycotina</taxon>
        <taxon>Eurotiomycetes</taxon>
        <taxon>Chaetothyriomycetidae</taxon>
        <taxon>Chaetothyriales</taxon>
        <taxon>Herpotrichiellaceae</taxon>
        <taxon>Phialophora</taxon>
    </lineage>
</organism>
<proteinExistence type="predicted"/>
<name>A0A0D2D122_9EURO</name>
<evidence type="ECO:0000256" key="1">
    <source>
        <dbReference type="SAM" id="SignalP"/>
    </source>
</evidence>
<protein>
    <submittedName>
        <fullName evidence="2">Uncharacterized protein</fullName>
    </submittedName>
</protein>
<sequence>MGACSYSSCFWSLLLILLLLTVSSSSAQLRTSPSRPITPFIWRYQLHSFSWCLLSDRFVKALQPPITVFPWCKDNAGLDILHGLPVDCASASDPTRNQEFSSSFPCTPWETCGRTAGGPQSIPHYRSSWIRFSDRASISLNARSIFVYVLEGRPSSSRRPQCCSHELIKVQLPGTSGWVRLHGRRRAIFDASTTVCPVHLAAAGFTLLPGLVLSPSKAAGQKTCLLAADPSPIITPALALYKQLQLWQERLRVRLRREDEPHPQFVESNLDGRPRDPYHFPRRRRQGWLAARSCGCRPRYRFWKRWDGTPQPRNFATLSERRCRPIPVA</sequence>
<dbReference type="EMBL" id="KN846957">
    <property type="protein sequence ID" value="KIW71186.1"/>
    <property type="molecule type" value="Genomic_DNA"/>
</dbReference>
<dbReference type="HOGENOM" id="CLU_844668_0_0_1"/>
<dbReference type="Proteomes" id="UP000054266">
    <property type="component" value="Unassembled WGS sequence"/>
</dbReference>
<gene>
    <name evidence="2" type="ORF">PV04_03382</name>
</gene>
<evidence type="ECO:0000313" key="2">
    <source>
        <dbReference type="EMBL" id="KIW71186.1"/>
    </source>
</evidence>
<reference evidence="2 3" key="1">
    <citation type="submission" date="2015-01" db="EMBL/GenBank/DDBJ databases">
        <title>The Genome Sequence of Capronia semiimmersa CBS27337.</title>
        <authorList>
            <consortium name="The Broad Institute Genomics Platform"/>
            <person name="Cuomo C."/>
            <person name="de Hoog S."/>
            <person name="Gorbushina A."/>
            <person name="Stielow B."/>
            <person name="Teixiera M."/>
            <person name="Abouelleil A."/>
            <person name="Chapman S.B."/>
            <person name="Priest M."/>
            <person name="Young S.K."/>
            <person name="Wortman J."/>
            <person name="Nusbaum C."/>
            <person name="Birren B."/>
        </authorList>
    </citation>
    <scope>NUCLEOTIDE SEQUENCE [LARGE SCALE GENOMIC DNA]</scope>
    <source>
        <strain evidence="2 3">CBS 27337</strain>
    </source>
</reference>
<evidence type="ECO:0000313" key="3">
    <source>
        <dbReference type="Proteomes" id="UP000054266"/>
    </source>
</evidence>
<keyword evidence="3" id="KW-1185">Reference proteome</keyword>
<feature type="chain" id="PRO_5002251069" evidence="1">
    <location>
        <begin position="28"/>
        <end position="329"/>
    </location>
</feature>
<keyword evidence="1" id="KW-0732">Signal</keyword>
<dbReference type="AlphaFoldDB" id="A0A0D2D122"/>
<accession>A0A0D2D122</accession>